<reference evidence="3 4" key="1">
    <citation type="submission" date="2019-01" db="EMBL/GenBank/DDBJ databases">
        <title>Sequencing of cultivated peanut Arachis hypogaea provides insights into genome evolution and oil improvement.</title>
        <authorList>
            <person name="Chen X."/>
        </authorList>
    </citation>
    <scope>NUCLEOTIDE SEQUENCE [LARGE SCALE GENOMIC DNA]</scope>
    <source>
        <strain evidence="4">cv. Fuhuasheng</strain>
        <tissue evidence="3">Leaves</tissue>
    </source>
</reference>
<proteinExistence type="predicted"/>
<dbReference type="InterPro" id="IPR058594">
    <property type="entry name" value="PB1-like_dom_pln"/>
</dbReference>
<accession>A0A444ZQF0</accession>
<evidence type="ECO:0000256" key="1">
    <source>
        <dbReference type="SAM" id="MobiDB-lite"/>
    </source>
</evidence>
<feature type="compositionally biased region" description="Basic and acidic residues" evidence="1">
    <location>
        <begin position="170"/>
        <end position="185"/>
    </location>
</feature>
<sequence>MLQYIGGQKTLIEDVESDCWSVFEAYAKLRQFGYTKKNVSAMWYKDPSSEWLEKDLKSYAGDRDVHEMCRIAELRSHVELFVVHKVEDAEEFPAVGYIDGQHVESANVEQVNEEDNLYPDVAAENARVESNSDDDSDDEEFISSDLEVDSADDVQFTDSEEEYDDESGFEDLRGATDGDRVDKGKGVVNGDFSDEEGFNSDEVDLDYEVGGGSDKEDKQDDDNDEATRYPTHKDVKDMTSYKWEVGTVYASREEFKDTVTAYAVQTRRRDQLDLVRIRVVCQEGCLFWLYAAKMSEEETWQLRSMNLKHTCSQSHRVGIMHTAWLSRAFKKKVEHNLKVKIKDLVNKAQRKWNLTVTTSMEARSRQAALDEIQGTYWNLYKRIVDYCSELLWANPGSSVMLKNTLPVGTLHRRSKMKPIRSSTQHPPVPKEKDASSSSQPARTVSFSHSIQLHVSPRKLRLMAKLPPRA</sequence>
<feature type="domain" description="PB1-like" evidence="2">
    <location>
        <begin position="2"/>
        <end position="84"/>
    </location>
</feature>
<feature type="region of interest" description="Disordered" evidence="1">
    <location>
        <begin position="126"/>
        <end position="231"/>
    </location>
</feature>
<dbReference type="Pfam" id="PF26130">
    <property type="entry name" value="PB1-like"/>
    <property type="match status" value="1"/>
</dbReference>
<organism evidence="3 4">
    <name type="scientific">Arachis hypogaea</name>
    <name type="common">Peanut</name>
    <dbReference type="NCBI Taxonomy" id="3818"/>
    <lineage>
        <taxon>Eukaryota</taxon>
        <taxon>Viridiplantae</taxon>
        <taxon>Streptophyta</taxon>
        <taxon>Embryophyta</taxon>
        <taxon>Tracheophyta</taxon>
        <taxon>Spermatophyta</taxon>
        <taxon>Magnoliopsida</taxon>
        <taxon>eudicotyledons</taxon>
        <taxon>Gunneridae</taxon>
        <taxon>Pentapetalae</taxon>
        <taxon>rosids</taxon>
        <taxon>fabids</taxon>
        <taxon>Fabales</taxon>
        <taxon>Fabaceae</taxon>
        <taxon>Papilionoideae</taxon>
        <taxon>50 kb inversion clade</taxon>
        <taxon>dalbergioids sensu lato</taxon>
        <taxon>Dalbergieae</taxon>
        <taxon>Pterocarpus clade</taxon>
        <taxon>Arachis</taxon>
    </lineage>
</organism>
<comment type="caution">
    <text evidence="3">The sequence shown here is derived from an EMBL/GenBank/DDBJ whole genome shotgun (WGS) entry which is preliminary data.</text>
</comment>
<dbReference type="PANTHER" id="PTHR31973">
    <property type="entry name" value="POLYPROTEIN, PUTATIVE-RELATED"/>
    <property type="match status" value="1"/>
</dbReference>
<feature type="compositionally biased region" description="Acidic residues" evidence="1">
    <location>
        <begin position="131"/>
        <end position="152"/>
    </location>
</feature>
<dbReference type="PANTHER" id="PTHR31973:SF187">
    <property type="entry name" value="MUTATOR TRANSPOSASE MUDRA PROTEIN"/>
    <property type="match status" value="1"/>
</dbReference>
<name>A0A444ZQF0_ARAHY</name>
<feature type="compositionally biased region" description="Polar residues" evidence="1">
    <location>
        <begin position="435"/>
        <end position="451"/>
    </location>
</feature>
<dbReference type="AlphaFoldDB" id="A0A444ZQF0"/>
<keyword evidence="4" id="KW-1185">Reference proteome</keyword>
<gene>
    <name evidence="3" type="ORF">Ahy_B04g073446</name>
</gene>
<dbReference type="Proteomes" id="UP000289738">
    <property type="component" value="Chromosome B04"/>
</dbReference>
<evidence type="ECO:0000313" key="4">
    <source>
        <dbReference type="Proteomes" id="UP000289738"/>
    </source>
</evidence>
<feature type="region of interest" description="Disordered" evidence="1">
    <location>
        <begin position="411"/>
        <end position="451"/>
    </location>
</feature>
<evidence type="ECO:0000259" key="2">
    <source>
        <dbReference type="Pfam" id="PF26130"/>
    </source>
</evidence>
<dbReference type="EMBL" id="SDMP01000014">
    <property type="protein sequence ID" value="RYR16430.1"/>
    <property type="molecule type" value="Genomic_DNA"/>
</dbReference>
<feature type="compositionally biased region" description="Acidic residues" evidence="1">
    <location>
        <begin position="192"/>
        <end position="207"/>
    </location>
</feature>
<evidence type="ECO:0000313" key="3">
    <source>
        <dbReference type="EMBL" id="RYR16430.1"/>
    </source>
</evidence>
<feature type="compositionally biased region" description="Acidic residues" evidence="1">
    <location>
        <begin position="158"/>
        <end position="169"/>
    </location>
</feature>
<protein>
    <recommendedName>
        <fullName evidence="2">PB1-like domain-containing protein</fullName>
    </recommendedName>
</protein>